<dbReference type="OrthoDB" id="789771at2"/>
<dbReference type="Gene3D" id="2.60.40.10">
    <property type="entry name" value="Immunoglobulins"/>
    <property type="match status" value="2"/>
</dbReference>
<dbReference type="InterPro" id="IPR013783">
    <property type="entry name" value="Ig-like_fold"/>
</dbReference>
<protein>
    <recommendedName>
        <fullName evidence="3">Fibronectin type-III domain-containing protein</fullName>
    </recommendedName>
</protein>
<dbReference type="RefSeq" id="WP_055392181.1">
    <property type="nucleotide sequence ID" value="NZ_LCTZ01000002.1"/>
</dbReference>
<dbReference type="PROSITE" id="PS51257">
    <property type="entry name" value="PROKAR_LIPOPROTEIN"/>
    <property type="match status" value="1"/>
</dbReference>
<evidence type="ECO:0000313" key="4">
    <source>
        <dbReference type="EMBL" id="KQC28664.1"/>
    </source>
</evidence>
<organism evidence="4 5">
    <name type="scientific">Flagellimonas eckloniae</name>
    <dbReference type="NCBI Taxonomy" id="346185"/>
    <lineage>
        <taxon>Bacteria</taxon>
        <taxon>Pseudomonadati</taxon>
        <taxon>Bacteroidota</taxon>
        <taxon>Flavobacteriia</taxon>
        <taxon>Flavobacteriales</taxon>
        <taxon>Flavobacteriaceae</taxon>
        <taxon>Flagellimonas</taxon>
    </lineage>
</organism>
<feature type="signal peptide" evidence="2">
    <location>
        <begin position="1"/>
        <end position="17"/>
    </location>
</feature>
<keyword evidence="5" id="KW-1185">Reference proteome</keyword>
<accession>A0A0Q1CDA7</accession>
<dbReference type="AlphaFoldDB" id="A0A0Q1CDA7"/>
<dbReference type="PROSITE" id="PS50853">
    <property type="entry name" value="FN3"/>
    <property type="match status" value="1"/>
</dbReference>
<comment type="caution">
    <text evidence="4">The sequence shown here is derived from an EMBL/GenBank/DDBJ whole genome shotgun (WGS) entry which is preliminary data.</text>
</comment>
<name>A0A0Q1CDA7_9FLAO</name>
<reference evidence="4 5" key="1">
    <citation type="submission" date="2015-04" db="EMBL/GenBank/DDBJ databases">
        <title>Complete genome of flavobacterium.</title>
        <authorList>
            <person name="Kwon Y.M."/>
            <person name="Kim S.-J."/>
        </authorList>
    </citation>
    <scope>NUCLEOTIDE SEQUENCE [LARGE SCALE GENOMIC DNA]</scope>
    <source>
        <strain evidence="4 5">DK169</strain>
    </source>
</reference>
<feature type="domain" description="Fibronectin type-III" evidence="3">
    <location>
        <begin position="41"/>
        <end position="139"/>
    </location>
</feature>
<proteinExistence type="predicted"/>
<evidence type="ECO:0000259" key="3">
    <source>
        <dbReference type="PROSITE" id="PS50853"/>
    </source>
</evidence>
<dbReference type="STRING" id="346185.AAY42_01155"/>
<keyword evidence="2" id="KW-0732">Signal</keyword>
<evidence type="ECO:0000313" key="5">
    <source>
        <dbReference type="Proteomes" id="UP000050827"/>
    </source>
</evidence>
<dbReference type="InterPro" id="IPR003961">
    <property type="entry name" value="FN3_dom"/>
</dbReference>
<dbReference type="InterPro" id="IPR036116">
    <property type="entry name" value="FN3_sf"/>
</dbReference>
<dbReference type="SUPFAM" id="SSF49265">
    <property type="entry name" value="Fibronectin type III"/>
    <property type="match status" value="1"/>
</dbReference>
<evidence type="ECO:0000256" key="2">
    <source>
        <dbReference type="SAM" id="SignalP"/>
    </source>
</evidence>
<dbReference type="EMBL" id="LCTZ01000002">
    <property type="protein sequence ID" value="KQC28664.1"/>
    <property type="molecule type" value="Genomic_DNA"/>
</dbReference>
<feature type="region of interest" description="Disordered" evidence="1">
    <location>
        <begin position="20"/>
        <end position="40"/>
    </location>
</feature>
<feature type="chain" id="PRO_5006189163" description="Fibronectin type-III domain-containing protein" evidence="2">
    <location>
        <begin position="18"/>
        <end position="236"/>
    </location>
</feature>
<sequence length="236" mass="26487">MKKLIFFLCLLTFQACSKTDGGENPDNVQQPDPTPEPVNTAPTIPNLIFPTNGLLCSDNPLEFSWNSSTDKEGGAISYEIELAEDNEFENIIEKTTVSETKVTFALEKGVQLNWRIRAKDSEGEYSSYSSSWNFYTEGEGIINYLPFSPALINPKAFSKVEGNMVQLEWTSSDVDEDSLLYDIYFGDTTPPGLLQENSEDSTYEISINQDKTYYWKIVVKDGNGGESIGDIWIFKS</sequence>
<dbReference type="Proteomes" id="UP000050827">
    <property type="component" value="Unassembled WGS sequence"/>
</dbReference>
<evidence type="ECO:0000256" key="1">
    <source>
        <dbReference type="SAM" id="MobiDB-lite"/>
    </source>
</evidence>
<gene>
    <name evidence="4" type="ORF">AAY42_01155</name>
</gene>